<proteinExistence type="predicted"/>
<accession>A0A1C6W6C2</accession>
<keyword evidence="2" id="KW-0862">Zinc</keyword>
<gene>
    <name evidence="2" type="ORF">GA0070608_6439</name>
    <name evidence="3" type="ORF">OIE14_03190</name>
</gene>
<keyword evidence="2" id="KW-0479">Metal-binding</keyword>
<evidence type="ECO:0000313" key="4">
    <source>
        <dbReference type="Proteomes" id="UP000199343"/>
    </source>
</evidence>
<evidence type="ECO:0000313" key="5">
    <source>
        <dbReference type="Proteomes" id="UP001334804"/>
    </source>
</evidence>
<organism evidence="2 4">
    <name type="scientific">Micromonospora peucetia</name>
    <dbReference type="NCBI Taxonomy" id="47871"/>
    <lineage>
        <taxon>Bacteria</taxon>
        <taxon>Bacillati</taxon>
        <taxon>Actinomycetota</taxon>
        <taxon>Actinomycetes</taxon>
        <taxon>Micromonosporales</taxon>
        <taxon>Micromonosporaceae</taxon>
        <taxon>Micromonospora</taxon>
    </lineage>
</organism>
<keyword evidence="2" id="KW-0863">Zinc-finger</keyword>
<dbReference type="GO" id="GO:0008270">
    <property type="term" value="F:zinc ion binding"/>
    <property type="evidence" value="ECO:0007669"/>
    <property type="project" value="UniProtKB-KW"/>
</dbReference>
<dbReference type="Proteomes" id="UP000199343">
    <property type="component" value="Unassembled WGS sequence"/>
</dbReference>
<protein>
    <submittedName>
        <fullName evidence="2">FBP C-terminal treble-clef zinc-finger</fullName>
    </submittedName>
    <submittedName>
        <fullName evidence="3">FBP domain-containing protein</fullName>
    </submittedName>
</protein>
<evidence type="ECO:0000313" key="2">
    <source>
        <dbReference type="EMBL" id="SCL74117.1"/>
    </source>
</evidence>
<dbReference type="AlphaFoldDB" id="A0A1C6W6C2"/>
<sequence length="170" mass="18866">MSRDEVRGAIANLDVVESKVRLPAWFDEIAWGKLDYLGWRDPRAPMRAYLVTDIDGTASGAMLRQSPSRAELGGRAVMCSLCHFMRRFNEVALFAAPRPSADKRQRLSTLGILVCTDLDCVTKVHSAPVLGPLDPPVDEMIQARREGLRVRTVSFLRSVSSTPRTVRGRG</sequence>
<keyword evidence="5" id="KW-1185">Reference proteome</keyword>
<name>A0A1C6W6C2_9ACTN</name>
<dbReference type="EMBL" id="CP109071">
    <property type="protein sequence ID" value="WSA33099.1"/>
    <property type="molecule type" value="Genomic_DNA"/>
</dbReference>
<evidence type="ECO:0000313" key="3">
    <source>
        <dbReference type="EMBL" id="WSA33099.1"/>
    </source>
</evidence>
<dbReference type="Proteomes" id="UP001334804">
    <property type="component" value="Chromosome"/>
</dbReference>
<dbReference type="STRING" id="47871.GA0070608_6439"/>
<dbReference type="RefSeq" id="WP_218107618.1">
    <property type="nucleotide sequence ID" value="NZ_CP109071.1"/>
</dbReference>
<evidence type="ECO:0000259" key="1">
    <source>
        <dbReference type="Pfam" id="PF16571"/>
    </source>
</evidence>
<dbReference type="EMBL" id="FMIC01000002">
    <property type="protein sequence ID" value="SCL74117.1"/>
    <property type="molecule type" value="Genomic_DNA"/>
</dbReference>
<reference evidence="3 5" key="2">
    <citation type="submission" date="2022-10" db="EMBL/GenBank/DDBJ databases">
        <title>The complete genomes of actinobacterial strains from the NBC collection.</title>
        <authorList>
            <person name="Joergensen T.S."/>
            <person name="Alvarez Arevalo M."/>
            <person name="Sterndorff E.B."/>
            <person name="Faurdal D."/>
            <person name="Vuksanovic O."/>
            <person name="Mourched A.-S."/>
            <person name="Charusanti P."/>
            <person name="Shaw S."/>
            <person name="Blin K."/>
            <person name="Weber T."/>
        </authorList>
    </citation>
    <scope>NUCLEOTIDE SEQUENCE [LARGE SCALE GENOMIC DNA]</scope>
    <source>
        <strain evidence="3 5">NBC 01809</strain>
    </source>
</reference>
<reference evidence="2 4" key="1">
    <citation type="submission" date="2016-06" db="EMBL/GenBank/DDBJ databases">
        <authorList>
            <person name="Kjaerup R.B."/>
            <person name="Dalgaard T.S."/>
            <person name="Juul-Madsen H.R."/>
        </authorList>
    </citation>
    <scope>NUCLEOTIDE SEQUENCE [LARGE SCALE GENOMIC DNA]</scope>
    <source>
        <strain evidence="2 4">DSM 43363</strain>
    </source>
</reference>
<feature type="domain" description="Elongation factor G-binding protein C-terminal treble-clef zinc-finger" evidence="1">
    <location>
        <begin position="5"/>
        <end position="159"/>
    </location>
</feature>
<dbReference type="Pfam" id="PF16571">
    <property type="entry name" value="FBP_C"/>
    <property type="match status" value="1"/>
</dbReference>
<dbReference type="InterPro" id="IPR032330">
    <property type="entry name" value="EF-G-binding_C"/>
</dbReference>